<dbReference type="Proteomes" id="UP000789920">
    <property type="component" value="Unassembled WGS sequence"/>
</dbReference>
<dbReference type="EMBL" id="CAJVQC010009376">
    <property type="protein sequence ID" value="CAG8603906.1"/>
    <property type="molecule type" value="Genomic_DNA"/>
</dbReference>
<reference evidence="1" key="1">
    <citation type="submission" date="2021-06" db="EMBL/GenBank/DDBJ databases">
        <authorList>
            <person name="Kallberg Y."/>
            <person name="Tangrot J."/>
            <person name="Rosling A."/>
        </authorList>
    </citation>
    <scope>NUCLEOTIDE SEQUENCE</scope>
    <source>
        <strain evidence="1">MA461A</strain>
    </source>
</reference>
<protein>
    <submittedName>
        <fullName evidence="1">28182_t:CDS:1</fullName>
    </submittedName>
</protein>
<sequence>INKKLNNIEVKNRVQVPDFEIKPDSEARLDPLLVSTSIQNTPLSENLTPIGNLISFDENILTYYPNMSNIPVVDFLIDDIPDIKAESKLKDNKSNNPESQVYHFLDLDIEYTKDIFKVDRAKYAFSTWFAEIKSKNYKARMTEERAQEILNVIENSEFLIRVKFIQNDSIYGDESQTKITFKIIDKYKSIHESKKASKKYVRDGPNVILTKKTKPEFWVEIDEKFLVREVSKQSEVERLDSNTVVYRLYRI</sequence>
<keyword evidence="2" id="KW-1185">Reference proteome</keyword>
<accession>A0ACA9MPH7</accession>
<evidence type="ECO:0000313" key="2">
    <source>
        <dbReference type="Proteomes" id="UP000789920"/>
    </source>
</evidence>
<feature type="non-terminal residue" evidence="1">
    <location>
        <position position="1"/>
    </location>
</feature>
<gene>
    <name evidence="1" type="ORF">RPERSI_LOCUS6027</name>
</gene>
<proteinExistence type="predicted"/>
<name>A0ACA9MPH7_9GLOM</name>
<evidence type="ECO:0000313" key="1">
    <source>
        <dbReference type="EMBL" id="CAG8603906.1"/>
    </source>
</evidence>
<organism evidence="1 2">
    <name type="scientific">Racocetra persica</name>
    <dbReference type="NCBI Taxonomy" id="160502"/>
    <lineage>
        <taxon>Eukaryota</taxon>
        <taxon>Fungi</taxon>
        <taxon>Fungi incertae sedis</taxon>
        <taxon>Mucoromycota</taxon>
        <taxon>Glomeromycotina</taxon>
        <taxon>Glomeromycetes</taxon>
        <taxon>Diversisporales</taxon>
        <taxon>Gigasporaceae</taxon>
        <taxon>Racocetra</taxon>
    </lineage>
</organism>
<comment type="caution">
    <text evidence="1">The sequence shown here is derived from an EMBL/GenBank/DDBJ whole genome shotgun (WGS) entry which is preliminary data.</text>
</comment>